<dbReference type="STRING" id="5599.A0A177DXV2"/>
<dbReference type="Gene3D" id="3.30.2300.10">
    <property type="entry name" value="THUMP superfamily"/>
    <property type="match status" value="1"/>
</dbReference>
<feature type="region of interest" description="Disordered" evidence="2">
    <location>
        <begin position="1"/>
        <end position="45"/>
    </location>
</feature>
<dbReference type="FunFam" id="3.30.2300.10:FF:000001">
    <property type="entry name" value="THUMP domain-containing protein 1"/>
    <property type="match status" value="1"/>
</dbReference>
<dbReference type="GO" id="GO:0003723">
    <property type="term" value="F:RNA binding"/>
    <property type="evidence" value="ECO:0007669"/>
    <property type="project" value="UniProtKB-UniRule"/>
</dbReference>
<dbReference type="OMA" id="MNEKACV"/>
<dbReference type="EMBL" id="KV441471">
    <property type="protein sequence ID" value="OAG24544.1"/>
    <property type="molecule type" value="Genomic_DNA"/>
</dbReference>
<feature type="region of interest" description="Disordered" evidence="2">
    <location>
        <begin position="277"/>
        <end position="297"/>
    </location>
</feature>
<name>A0A177DXV2_ALTAL</name>
<evidence type="ECO:0000313" key="4">
    <source>
        <dbReference type="EMBL" id="OAG24544.1"/>
    </source>
</evidence>
<dbReference type="GeneID" id="29119641"/>
<dbReference type="Proteomes" id="UP000077248">
    <property type="component" value="Unassembled WGS sequence"/>
</dbReference>
<gene>
    <name evidence="4" type="ORF">CC77DRAFT_928378</name>
</gene>
<dbReference type="VEuPathDB" id="FungiDB:CC77DRAFT_928378"/>
<dbReference type="Pfam" id="PF02926">
    <property type="entry name" value="THUMP"/>
    <property type="match status" value="1"/>
</dbReference>
<keyword evidence="1" id="KW-0694">RNA-binding</keyword>
<dbReference type="AlphaFoldDB" id="A0A177DXV2"/>
<dbReference type="PANTHER" id="PTHR13452:SF10">
    <property type="entry name" value="THUMP DOMAIN-CONTAINING PROTEIN 1"/>
    <property type="match status" value="1"/>
</dbReference>
<dbReference type="GO" id="GO:0051391">
    <property type="term" value="P:tRNA acetylation"/>
    <property type="evidence" value="ECO:0007669"/>
    <property type="project" value="EnsemblFungi"/>
</dbReference>
<sequence>MSGADNNPRKRKAEPRERQDGDEKRAKGKRNWDMPRRGGIQSRAIKPGDAGIWATCAMKKEAKSVSDLRDLFQEYATTLYGTAESNGTAAEDSSDSEGGDIEAEIKKELADIRKPATKPLFTSLKLDTQCLMFFRTRSPIEPVMFVHKICQDIANGAQPKNLRYVKRLTPITATDKATPQGLEAVAKEVLAPHFHGADQMGKKFAIRPSIRNNKEFLRDGVINTIAAAVGPGHKVDLKNYDLLILVEIYKNVLGMSVVGPDFEKLKRFNIEELRQPLSSVKPETDDQSGKINKNNSA</sequence>
<reference evidence="4 5" key="1">
    <citation type="submission" date="2016-05" db="EMBL/GenBank/DDBJ databases">
        <title>Comparative analysis of secretome profiles of manganese(II)-oxidizing ascomycete fungi.</title>
        <authorList>
            <consortium name="DOE Joint Genome Institute"/>
            <person name="Zeiner C.A."/>
            <person name="Purvine S.O."/>
            <person name="Zink E.M."/>
            <person name="Wu S."/>
            <person name="Pasa-Tolic L."/>
            <person name="Chaput D.L."/>
            <person name="Haridas S."/>
            <person name="Grigoriev I.V."/>
            <person name="Santelli C.M."/>
            <person name="Hansel C.M."/>
        </authorList>
    </citation>
    <scope>NUCLEOTIDE SEQUENCE [LARGE SCALE GENOMIC DNA]</scope>
    <source>
        <strain evidence="4 5">SRC1lrK2f</strain>
    </source>
</reference>
<dbReference type="CDD" id="cd11717">
    <property type="entry name" value="THUMP_THUMPD1_like"/>
    <property type="match status" value="1"/>
</dbReference>
<dbReference type="PROSITE" id="PS51165">
    <property type="entry name" value="THUMP"/>
    <property type="match status" value="1"/>
</dbReference>
<protein>
    <recommendedName>
        <fullName evidence="3">THUMP domain-containing protein</fullName>
    </recommendedName>
</protein>
<dbReference type="RefSeq" id="XP_018389965.1">
    <property type="nucleotide sequence ID" value="XM_018534047.1"/>
</dbReference>
<dbReference type="InterPro" id="IPR040183">
    <property type="entry name" value="THUMPD1-like"/>
</dbReference>
<dbReference type="PANTHER" id="PTHR13452">
    <property type="entry name" value="THUMP DOMAIN CONTAINING PROTEIN 1-RELATED"/>
    <property type="match status" value="1"/>
</dbReference>
<evidence type="ECO:0000313" key="5">
    <source>
        <dbReference type="Proteomes" id="UP000077248"/>
    </source>
</evidence>
<keyword evidence="5" id="KW-1185">Reference proteome</keyword>
<proteinExistence type="predicted"/>
<dbReference type="SMART" id="SM00981">
    <property type="entry name" value="THUMP"/>
    <property type="match status" value="1"/>
</dbReference>
<evidence type="ECO:0000259" key="3">
    <source>
        <dbReference type="PROSITE" id="PS51165"/>
    </source>
</evidence>
<evidence type="ECO:0000256" key="2">
    <source>
        <dbReference type="SAM" id="MobiDB-lite"/>
    </source>
</evidence>
<dbReference type="KEGG" id="aalt:CC77DRAFT_928378"/>
<evidence type="ECO:0000256" key="1">
    <source>
        <dbReference type="PROSITE-ProRule" id="PRU00529"/>
    </source>
</evidence>
<feature type="domain" description="THUMP" evidence="3">
    <location>
        <begin position="153"/>
        <end position="259"/>
    </location>
</feature>
<accession>A0A177DXV2</accession>
<feature type="compositionally biased region" description="Basic and acidic residues" evidence="2">
    <location>
        <begin position="14"/>
        <end position="36"/>
    </location>
</feature>
<dbReference type="InterPro" id="IPR004114">
    <property type="entry name" value="THUMP_dom"/>
</dbReference>
<organism evidence="4 5">
    <name type="scientific">Alternaria alternata</name>
    <name type="common">Alternaria rot fungus</name>
    <name type="synonym">Torula alternata</name>
    <dbReference type="NCBI Taxonomy" id="5599"/>
    <lineage>
        <taxon>Eukaryota</taxon>
        <taxon>Fungi</taxon>
        <taxon>Dikarya</taxon>
        <taxon>Ascomycota</taxon>
        <taxon>Pezizomycotina</taxon>
        <taxon>Dothideomycetes</taxon>
        <taxon>Pleosporomycetidae</taxon>
        <taxon>Pleosporales</taxon>
        <taxon>Pleosporineae</taxon>
        <taxon>Pleosporaceae</taxon>
        <taxon>Alternaria</taxon>
        <taxon>Alternaria sect. Alternaria</taxon>
        <taxon>Alternaria alternata complex</taxon>
    </lineage>
</organism>
<dbReference type="SUPFAM" id="SSF143437">
    <property type="entry name" value="THUMP domain-like"/>
    <property type="match status" value="1"/>
</dbReference>